<feature type="region of interest" description="Disordered" evidence="1">
    <location>
        <begin position="1"/>
        <end position="32"/>
    </location>
</feature>
<dbReference type="AlphaFoldDB" id="A0A6C0KGS3"/>
<sequence>MKNTHSSKKIHKKNKSRNNSKRNTTNKKRGGGEFDEIITMRLRIVKESDPHFYKPKSDSIGEIKTSLASLGIDVENKSFIEKSEFITFFSNALNEYIEDKREIFFDLLDKLLKDNITHKSKVHDTIIKPTLCCMSLIEKMKAIGRIATREINHSFNPKNIDKNFLQTVENEKNTKDIYKLEMFLDNHNISRPTVSDTGKNKQEREEAKTKYISDLIKIFNSIGPHKNIDDLFIDSFNNKIKEIEDSKKREEERKKQEETRRQEEKRKQEETRTNARKILYDIIDGNKETYGLFKEARETLTYFTDEEKKNIIQKMSPSIGKILQETNGEELNKLLIDILNKNYEEREGRKKQTPMSVLDKNRKTWYIAYDNSLWATMENNKKIVGKKFYYDGKGTSVWSI</sequence>
<accession>A0A6C0KGS3</accession>
<evidence type="ECO:0000256" key="1">
    <source>
        <dbReference type="SAM" id="MobiDB-lite"/>
    </source>
</evidence>
<evidence type="ECO:0000313" key="2">
    <source>
        <dbReference type="EMBL" id="QHU16533.1"/>
    </source>
</evidence>
<name>A0A6C0KGS3_9ZZZZ</name>
<organism evidence="2">
    <name type="scientific">viral metagenome</name>
    <dbReference type="NCBI Taxonomy" id="1070528"/>
    <lineage>
        <taxon>unclassified sequences</taxon>
        <taxon>metagenomes</taxon>
        <taxon>organismal metagenomes</taxon>
    </lineage>
</organism>
<feature type="region of interest" description="Disordered" evidence="1">
    <location>
        <begin position="246"/>
        <end position="271"/>
    </location>
</feature>
<protein>
    <submittedName>
        <fullName evidence="2">Uncharacterized protein</fullName>
    </submittedName>
</protein>
<dbReference type="EMBL" id="MN740886">
    <property type="protein sequence ID" value="QHU16533.1"/>
    <property type="molecule type" value="Genomic_DNA"/>
</dbReference>
<feature type="compositionally biased region" description="Basic residues" evidence="1">
    <location>
        <begin position="1"/>
        <end position="29"/>
    </location>
</feature>
<proteinExistence type="predicted"/>
<reference evidence="2" key="1">
    <citation type="journal article" date="2020" name="Nature">
        <title>Giant virus diversity and host interactions through global metagenomics.</title>
        <authorList>
            <person name="Schulz F."/>
            <person name="Roux S."/>
            <person name="Paez-Espino D."/>
            <person name="Jungbluth S."/>
            <person name="Walsh D.A."/>
            <person name="Denef V.J."/>
            <person name="McMahon K.D."/>
            <person name="Konstantinidis K.T."/>
            <person name="Eloe-Fadrosh E.A."/>
            <person name="Kyrpides N.C."/>
            <person name="Woyke T."/>
        </authorList>
    </citation>
    <scope>NUCLEOTIDE SEQUENCE</scope>
    <source>
        <strain evidence="2">GVMAG-S-3300012000-53</strain>
    </source>
</reference>